<comment type="subcellular location">
    <subcellularLocation>
        <location evidence="1">Membrane</location>
        <topology evidence="1">Single-pass membrane protein</topology>
    </subcellularLocation>
</comment>
<name>A0A9P9YUD1_9MUSC</name>
<evidence type="ECO:0000259" key="7">
    <source>
        <dbReference type="PROSITE" id="PS50104"/>
    </source>
</evidence>
<protein>
    <recommendedName>
        <fullName evidence="7">TIR domain-containing protein</fullName>
    </recommendedName>
</protein>
<keyword evidence="9" id="KW-1185">Reference proteome</keyword>
<evidence type="ECO:0000313" key="8">
    <source>
        <dbReference type="EMBL" id="KAI8042869.1"/>
    </source>
</evidence>
<dbReference type="GO" id="GO:0007165">
    <property type="term" value="P:signal transduction"/>
    <property type="evidence" value="ECO:0007669"/>
    <property type="project" value="InterPro"/>
</dbReference>
<reference evidence="8" key="1">
    <citation type="journal article" date="2023" name="Genome Biol. Evol.">
        <title>Long-read-based Genome Assembly of Drosophila gunungcola Reveals Fewer Chemosensory Genes in Flower-breeding Species.</title>
        <authorList>
            <person name="Negi A."/>
            <person name="Liao B.Y."/>
            <person name="Yeh S.D."/>
        </authorList>
    </citation>
    <scope>NUCLEOTIDE SEQUENCE</scope>
    <source>
        <strain evidence="8">Sukarami</strain>
    </source>
</reference>
<organism evidence="8 9">
    <name type="scientific">Drosophila gunungcola</name>
    <name type="common">fruit fly</name>
    <dbReference type="NCBI Taxonomy" id="103775"/>
    <lineage>
        <taxon>Eukaryota</taxon>
        <taxon>Metazoa</taxon>
        <taxon>Ecdysozoa</taxon>
        <taxon>Arthropoda</taxon>
        <taxon>Hexapoda</taxon>
        <taxon>Insecta</taxon>
        <taxon>Pterygota</taxon>
        <taxon>Neoptera</taxon>
        <taxon>Endopterygota</taxon>
        <taxon>Diptera</taxon>
        <taxon>Brachycera</taxon>
        <taxon>Muscomorpha</taxon>
        <taxon>Ephydroidea</taxon>
        <taxon>Drosophilidae</taxon>
        <taxon>Drosophila</taxon>
        <taxon>Sophophora</taxon>
    </lineage>
</organism>
<dbReference type="PRINTS" id="PR01537">
    <property type="entry name" value="INTRLKN1R1F"/>
</dbReference>
<dbReference type="SMART" id="SM00255">
    <property type="entry name" value="TIR"/>
    <property type="match status" value="1"/>
</dbReference>
<dbReference type="PROSITE" id="PS50104">
    <property type="entry name" value="TIR"/>
    <property type="match status" value="1"/>
</dbReference>
<keyword evidence="5 6" id="KW-0472">Membrane</keyword>
<dbReference type="PANTHER" id="PTHR24365">
    <property type="entry name" value="TOLL-LIKE RECEPTOR"/>
    <property type="match status" value="1"/>
</dbReference>
<dbReference type="Pfam" id="PF13676">
    <property type="entry name" value="TIR_2"/>
    <property type="match status" value="1"/>
</dbReference>
<dbReference type="EMBL" id="JAMKOV010000002">
    <property type="protein sequence ID" value="KAI8042869.1"/>
    <property type="molecule type" value="Genomic_DNA"/>
</dbReference>
<feature type="domain" description="TIR" evidence="7">
    <location>
        <begin position="113"/>
        <end position="248"/>
    </location>
</feature>
<dbReference type="Gene3D" id="3.40.50.10140">
    <property type="entry name" value="Toll/interleukin-1 receptor homology (TIR) domain"/>
    <property type="match status" value="1"/>
</dbReference>
<dbReference type="PANTHER" id="PTHR24365:SF530">
    <property type="entry name" value="MSTPROX-RELATED"/>
    <property type="match status" value="1"/>
</dbReference>
<proteinExistence type="predicted"/>
<keyword evidence="2 6" id="KW-0812">Transmembrane</keyword>
<dbReference type="InterPro" id="IPR000157">
    <property type="entry name" value="TIR_dom"/>
</dbReference>
<dbReference type="InterPro" id="IPR035897">
    <property type="entry name" value="Toll_tir_struct_dom_sf"/>
</dbReference>
<evidence type="ECO:0000256" key="6">
    <source>
        <dbReference type="SAM" id="Phobius"/>
    </source>
</evidence>
<dbReference type="GO" id="GO:0038023">
    <property type="term" value="F:signaling receptor activity"/>
    <property type="evidence" value="ECO:0007669"/>
    <property type="project" value="TreeGrafter"/>
</dbReference>
<accession>A0A9P9YUD1</accession>
<evidence type="ECO:0000256" key="2">
    <source>
        <dbReference type="ARBA" id="ARBA00022692"/>
    </source>
</evidence>
<dbReference type="GO" id="GO:0005886">
    <property type="term" value="C:plasma membrane"/>
    <property type="evidence" value="ECO:0007669"/>
    <property type="project" value="TreeGrafter"/>
</dbReference>
<sequence>MNSSQLQLVIHGNPWTCSCDKKDFLEFVKEQAKNIRNTSAVKCADTGKSLIEIEEIDICPSAIIYYASLGVTLLILALSINVFFCFKQPILIWLYEHEICLSLAARRELDQDKKFDAFLSFTHKDEELIAEFVDRLENGRHKFRLCFYLRDWLVGESIPECISQSVKDSRRIIILMTKNFLKSTWGRLEFRMALHATSKDRCKRLIVVLYPDVENFDDLDSELKAYMVLNTYLERNSPNFWNKLIYSMPHVMLGHRLQRNLSVLETKI</sequence>
<gene>
    <name evidence="8" type="ORF">M5D96_004192</name>
</gene>
<keyword evidence="4 6" id="KW-1133">Transmembrane helix</keyword>
<dbReference type="SUPFAM" id="SSF52200">
    <property type="entry name" value="Toll/Interleukin receptor TIR domain"/>
    <property type="match status" value="1"/>
</dbReference>
<evidence type="ECO:0000313" key="9">
    <source>
        <dbReference type="Proteomes" id="UP001059596"/>
    </source>
</evidence>
<evidence type="ECO:0000256" key="3">
    <source>
        <dbReference type="ARBA" id="ARBA00022729"/>
    </source>
</evidence>
<comment type="caution">
    <text evidence="8">The sequence shown here is derived from an EMBL/GenBank/DDBJ whole genome shotgun (WGS) entry which is preliminary data.</text>
</comment>
<feature type="transmembrane region" description="Helical" evidence="6">
    <location>
        <begin position="63"/>
        <end position="86"/>
    </location>
</feature>
<keyword evidence="3" id="KW-0732">Signal</keyword>
<dbReference type="InterPro" id="IPR032675">
    <property type="entry name" value="LRR_dom_sf"/>
</dbReference>
<evidence type="ECO:0000256" key="4">
    <source>
        <dbReference type="ARBA" id="ARBA00022989"/>
    </source>
</evidence>
<evidence type="ECO:0000256" key="5">
    <source>
        <dbReference type="ARBA" id="ARBA00023136"/>
    </source>
</evidence>
<dbReference type="AlphaFoldDB" id="A0A9P9YUD1"/>
<evidence type="ECO:0000256" key="1">
    <source>
        <dbReference type="ARBA" id="ARBA00004167"/>
    </source>
</evidence>
<dbReference type="Gene3D" id="3.80.10.10">
    <property type="entry name" value="Ribonuclease Inhibitor"/>
    <property type="match status" value="1"/>
</dbReference>
<dbReference type="Proteomes" id="UP001059596">
    <property type="component" value="Unassembled WGS sequence"/>
</dbReference>